<gene>
    <name evidence="3" type="ORF">LWI29_013031</name>
</gene>
<feature type="region of interest" description="Disordered" evidence="1">
    <location>
        <begin position="1"/>
        <end position="22"/>
    </location>
</feature>
<comment type="caution">
    <text evidence="3">The sequence shown here is derived from an EMBL/GenBank/DDBJ whole genome shotgun (WGS) entry which is preliminary data.</text>
</comment>
<name>A0AA39SC53_ACESA</name>
<dbReference type="AlphaFoldDB" id="A0AA39SC53"/>
<proteinExistence type="predicted"/>
<evidence type="ECO:0000259" key="2">
    <source>
        <dbReference type="Pfam" id="PF14244"/>
    </source>
</evidence>
<dbReference type="EMBL" id="JAUESC010000382">
    <property type="protein sequence ID" value="KAK0586830.1"/>
    <property type="molecule type" value="Genomic_DNA"/>
</dbReference>
<reference evidence="3" key="2">
    <citation type="submission" date="2023-06" db="EMBL/GenBank/DDBJ databases">
        <authorList>
            <person name="Swenson N.G."/>
            <person name="Wegrzyn J.L."/>
            <person name="Mcevoy S.L."/>
        </authorList>
    </citation>
    <scope>NUCLEOTIDE SEQUENCE</scope>
    <source>
        <strain evidence="3">NS2018</strain>
        <tissue evidence="3">Leaf</tissue>
    </source>
</reference>
<dbReference type="Pfam" id="PF14223">
    <property type="entry name" value="Retrotran_gag_2"/>
    <property type="match status" value="1"/>
</dbReference>
<accession>A0AA39SC53</accession>
<organism evidence="3 4">
    <name type="scientific">Acer saccharum</name>
    <name type="common">Sugar maple</name>
    <dbReference type="NCBI Taxonomy" id="4024"/>
    <lineage>
        <taxon>Eukaryota</taxon>
        <taxon>Viridiplantae</taxon>
        <taxon>Streptophyta</taxon>
        <taxon>Embryophyta</taxon>
        <taxon>Tracheophyta</taxon>
        <taxon>Spermatophyta</taxon>
        <taxon>Magnoliopsida</taxon>
        <taxon>eudicotyledons</taxon>
        <taxon>Gunneridae</taxon>
        <taxon>Pentapetalae</taxon>
        <taxon>rosids</taxon>
        <taxon>malvids</taxon>
        <taxon>Sapindales</taxon>
        <taxon>Sapindaceae</taxon>
        <taxon>Hippocastanoideae</taxon>
        <taxon>Acereae</taxon>
        <taxon>Acer</taxon>
    </lineage>
</organism>
<protein>
    <recommendedName>
        <fullName evidence="2">Retrotransposon Copia-like N-terminal domain-containing protein</fullName>
    </recommendedName>
</protein>
<evidence type="ECO:0000256" key="1">
    <source>
        <dbReference type="SAM" id="MobiDB-lite"/>
    </source>
</evidence>
<keyword evidence="4" id="KW-1185">Reference proteome</keyword>
<dbReference type="PANTHER" id="PTHR37610:SF47">
    <property type="entry name" value="RETROTRANSPOSON COPIA-LIKE N-TERMINAL DOMAIN-CONTAINING PROTEIN"/>
    <property type="match status" value="1"/>
</dbReference>
<dbReference type="Pfam" id="PF14244">
    <property type="entry name" value="Retrotran_gag_3"/>
    <property type="match status" value="1"/>
</dbReference>
<reference evidence="3" key="1">
    <citation type="journal article" date="2022" name="Plant J.">
        <title>Strategies of tolerance reflected in two North American maple genomes.</title>
        <authorList>
            <person name="McEvoy S.L."/>
            <person name="Sezen U.U."/>
            <person name="Trouern-Trend A."/>
            <person name="McMahon S.M."/>
            <person name="Schaberg P.G."/>
            <person name="Yang J."/>
            <person name="Wegrzyn J.L."/>
            <person name="Swenson N.G."/>
        </authorList>
    </citation>
    <scope>NUCLEOTIDE SEQUENCE</scope>
    <source>
        <strain evidence="3">NS2018</strain>
    </source>
</reference>
<dbReference type="Proteomes" id="UP001168877">
    <property type="component" value="Unassembled WGS sequence"/>
</dbReference>
<evidence type="ECO:0000313" key="4">
    <source>
        <dbReference type="Proteomes" id="UP001168877"/>
    </source>
</evidence>
<dbReference type="InterPro" id="IPR029472">
    <property type="entry name" value="Copia-like_N"/>
</dbReference>
<dbReference type="PANTHER" id="PTHR37610">
    <property type="entry name" value="CCHC-TYPE DOMAIN-CONTAINING PROTEIN"/>
    <property type="match status" value="1"/>
</dbReference>
<feature type="domain" description="Retrotransposon Copia-like N-terminal" evidence="2">
    <location>
        <begin position="33"/>
        <end position="64"/>
    </location>
</feature>
<sequence>MANPASSVTSSPESSSSTNFGGSGNNNNLLHLPITGHKLNGQNYFQWSQSVKMFICGKGKDDFITRVAESPRKEDSAYKQWKTENNMVMSWLINSMNNDIGENFLLYETAIDIWEAAKETYSSNDNTSELFGIESILHDLQQRELNALISNQVTIDQEKVGLGAIIVDDQGNQRNLVEALWKASRLEATILK</sequence>
<evidence type="ECO:0000313" key="3">
    <source>
        <dbReference type="EMBL" id="KAK0586830.1"/>
    </source>
</evidence>